<feature type="non-terminal residue" evidence="3">
    <location>
        <position position="140"/>
    </location>
</feature>
<proteinExistence type="predicted"/>
<feature type="chain" id="PRO_5037498534" description="Fibronectin type-III domain-containing protein" evidence="1">
    <location>
        <begin position="33"/>
        <end position="140"/>
    </location>
</feature>
<feature type="signal peptide" evidence="1">
    <location>
        <begin position="1"/>
        <end position="32"/>
    </location>
</feature>
<comment type="caution">
    <text evidence="3">The sequence shown here is derived from an EMBL/GenBank/DDBJ whole genome shotgun (WGS) entry which is preliminary data.</text>
</comment>
<organism evidence="3 4">
    <name type="scientific">Clostridium thailandense</name>
    <dbReference type="NCBI Taxonomy" id="2794346"/>
    <lineage>
        <taxon>Bacteria</taxon>
        <taxon>Bacillati</taxon>
        <taxon>Bacillota</taxon>
        <taxon>Clostridia</taxon>
        <taxon>Eubacteriales</taxon>
        <taxon>Clostridiaceae</taxon>
        <taxon>Clostridium</taxon>
    </lineage>
</organism>
<gene>
    <name evidence="3" type="ORF">I6U48_19655</name>
</gene>
<evidence type="ECO:0000259" key="2">
    <source>
        <dbReference type="PROSITE" id="PS50853"/>
    </source>
</evidence>
<dbReference type="AlphaFoldDB" id="A0A949X3R3"/>
<keyword evidence="4" id="KW-1185">Reference proteome</keyword>
<feature type="domain" description="Fibronectin type-III" evidence="2">
    <location>
        <begin position="71"/>
        <end position="140"/>
    </location>
</feature>
<sequence length="140" mass="15736">MSKFRKKLPVDALSLVCVLSLSTMFNTKVVNAATVQENLQQIPSIQTKQKNLTEDTIYYYNILAVNNSLYTPTSFTAKAKSNSKISLDWNSVSGATSYYIYRSTSSSGTYSKIDTVTTSSYTDDNLKSNKTYYYKIKAHN</sequence>
<accession>A0A949X3R3</accession>
<evidence type="ECO:0000313" key="4">
    <source>
        <dbReference type="Proteomes" id="UP000694308"/>
    </source>
</evidence>
<dbReference type="PROSITE" id="PS50853">
    <property type="entry name" value="FN3"/>
    <property type="match status" value="1"/>
</dbReference>
<dbReference type="CDD" id="cd00063">
    <property type="entry name" value="FN3"/>
    <property type="match status" value="1"/>
</dbReference>
<dbReference type="EMBL" id="JAEEGC010000109">
    <property type="protein sequence ID" value="MBV7275119.1"/>
    <property type="molecule type" value="Genomic_DNA"/>
</dbReference>
<protein>
    <recommendedName>
        <fullName evidence="2">Fibronectin type-III domain-containing protein</fullName>
    </recommendedName>
</protein>
<evidence type="ECO:0000256" key="1">
    <source>
        <dbReference type="SAM" id="SignalP"/>
    </source>
</evidence>
<keyword evidence="1" id="KW-0732">Signal</keyword>
<dbReference type="InterPro" id="IPR003961">
    <property type="entry name" value="FN3_dom"/>
</dbReference>
<evidence type="ECO:0000313" key="3">
    <source>
        <dbReference type="EMBL" id="MBV7275119.1"/>
    </source>
</evidence>
<reference evidence="3" key="1">
    <citation type="submission" date="2020-12" db="EMBL/GenBank/DDBJ databases">
        <title>Clostridium thailandense sp. nov., a novel acetogenic bacterium isolated from peat land soil in Thailand.</title>
        <authorList>
            <person name="Chaikitkaew S."/>
            <person name="Birkeland N.K."/>
        </authorList>
    </citation>
    <scope>NUCLEOTIDE SEQUENCE</scope>
    <source>
        <strain evidence="3">PL3</strain>
    </source>
</reference>
<dbReference type="Proteomes" id="UP000694308">
    <property type="component" value="Unassembled WGS sequence"/>
</dbReference>
<name>A0A949X3R3_9CLOT</name>